<feature type="compositionally biased region" description="Pro residues" evidence="1">
    <location>
        <begin position="795"/>
        <end position="804"/>
    </location>
</feature>
<feature type="compositionally biased region" description="Polar residues" evidence="1">
    <location>
        <begin position="354"/>
        <end position="364"/>
    </location>
</feature>
<dbReference type="InterPro" id="IPR050817">
    <property type="entry name" value="DjlA_DnaK_co-chaperone"/>
</dbReference>
<dbReference type="EMBL" id="JAUDZG010000003">
    <property type="protein sequence ID" value="KAK3307620.1"/>
    <property type="molecule type" value="Genomic_DNA"/>
</dbReference>
<reference evidence="3" key="1">
    <citation type="journal article" date="2023" name="Mol. Phylogenet. Evol.">
        <title>Genome-scale phylogeny and comparative genomics of the fungal order Sordariales.</title>
        <authorList>
            <person name="Hensen N."/>
            <person name="Bonometti L."/>
            <person name="Westerberg I."/>
            <person name="Brannstrom I.O."/>
            <person name="Guillou S."/>
            <person name="Cros-Aarteil S."/>
            <person name="Calhoun S."/>
            <person name="Haridas S."/>
            <person name="Kuo A."/>
            <person name="Mondo S."/>
            <person name="Pangilinan J."/>
            <person name="Riley R."/>
            <person name="LaButti K."/>
            <person name="Andreopoulos B."/>
            <person name="Lipzen A."/>
            <person name="Chen C."/>
            <person name="Yan M."/>
            <person name="Daum C."/>
            <person name="Ng V."/>
            <person name="Clum A."/>
            <person name="Steindorff A."/>
            <person name="Ohm R.A."/>
            <person name="Martin F."/>
            <person name="Silar P."/>
            <person name="Natvig D.O."/>
            <person name="Lalanne C."/>
            <person name="Gautier V."/>
            <person name="Ament-Velasquez S.L."/>
            <person name="Kruys A."/>
            <person name="Hutchinson M.I."/>
            <person name="Powell A.J."/>
            <person name="Barry K."/>
            <person name="Miller A.N."/>
            <person name="Grigoriev I.V."/>
            <person name="Debuchy R."/>
            <person name="Gladieux P."/>
            <person name="Hiltunen Thoren M."/>
            <person name="Johannesson H."/>
        </authorList>
    </citation>
    <scope>NUCLEOTIDE SEQUENCE</scope>
    <source>
        <strain evidence="3">CBS 333.67</strain>
    </source>
</reference>
<feature type="compositionally biased region" description="Low complexity" evidence="1">
    <location>
        <begin position="223"/>
        <end position="239"/>
    </location>
</feature>
<feature type="region of interest" description="Disordered" evidence="1">
    <location>
        <begin position="610"/>
        <end position="734"/>
    </location>
</feature>
<dbReference type="SMART" id="SM00271">
    <property type="entry name" value="DnaJ"/>
    <property type="match status" value="1"/>
</dbReference>
<feature type="compositionally biased region" description="Polar residues" evidence="1">
    <location>
        <begin position="380"/>
        <end position="394"/>
    </location>
</feature>
<feature type="compositionally biased region" description="Polar residues" evidence="1">
    <location>
        <begin position="126"/>
        <end position="139"/>
    </location>
</feature>
<dbReference type="Pfam" id="PF00226">
    <property type="entry name" value="DnaJ"/>
    <property type="match status" value="1"/>
</dbReference>
<feature type="domain" description="J" evidence="2">
    <location>
        <begin position="9"/>
        <end position="75"/>
    </location>
</feature>
<feature type="compositionally biased region" description="Low complexity" evidence="1">
    <location>
        <begin position="370"/>
        <end position="379"/>
    </location>
</feature>
<dbReference type="Gene3D" id="1.10.287.110">
    <property type="entry name" value="DnaJ domain"/>
    <property type="match status" value="1"/>
</dbReference>
<evidence type="ECO:0000256" key="1">
    <source>
        <dbReference type="SAM" id="MobiDB-lite"/>
    </source>
</evidence>
<organism evidence="3 4">
    <name type="scientific">Chaetomium strumarium</name>
    <dbReference type="NCBI Taxonomy" id="1170767"/>
    <lineage>
        <taxon>Eukaryota</taxon>
        <taxon>Fungi</taxon>
        <taxon>Dikarya</taxon>
        <taxon>Ascomycota</taxon>
        <taxon>Pezizomycotina</taxon>
        <taxon>Sordariomycetes</taxon>
        <taxon>Sordariomycetidae</taxon>
        <taxon>Sordariales</taxon>
        <taxon>Chaetomiaceae</taxon>
        <taxon>Chaetomium</taxon>
    </lineage>
</organism>
<feature type="compositionally biased region" description="Basic and acidic residues" evidence="1">
    <location>
        <begin position="290"/>
        <end position="301"/>
    </location>
</feature>
<feature type="region of interest" description="Disordered" evidence="1">
    <location>
        <begin position="779"/>
        <end position="811"/>
    </location>
</feature>
<evidence type="ECO:0000313" key="4">
    <source>
        <dbReference type="Proteomes" id="UP001273166"/>
    </source>
</evidence>
<dbReference type="RefSeq" id="XP_062723400.1">
    <property type="nucleotide sequence ID" value="XM_062870355.1"/>
</dbReference>
<feature type="compositionally biased region" description="Pro residues" evidence="1">
    <location>
        <begin position="108"/>
        <end position="117"/>
    </location>
</feature>
<accession>A0AAJ0GXE0</accession>
<feature type="compositionally biased region" description="Polar residues" evidence="1">
    <location>
        <begin position="332"/>
        <end position="344"/>
    </location>
</feature>
<sequence length="908" mass="99254">MVKLDYERDYYADLDLPPTADATEVKKQFKKLALQWHPDRNPGREDAAKEKFLVIQAAHEILSDPATKSKFDAYHRQRTARYPAASGVKGNPWQYTAHDVNQRYGAPPKRPPMPTRPAAPTATSTHSWSWARNPPQSAKSKMESARASTEAWNRARPVPKPPQAGTAAAGGTARPSQPREPPPTPRTAAQARRQEAAFGTRRAGYAPASPVGDEPQVKNQHYNTSAGANTGASTAQTSNRRPASAFPDPYPANAGYNETFLDSRQRTPYAANVGEKTDPFEPLNVNRAKSMRDPTKKDHETPPAPPPRPRSASVGSDNFKRSTNDKPAFNGFNANPPSQFQSRASARYSPHGLETNSAPQTATFPTAGPSSSSSSVNSSTKATVNGDASDQTKNGAKVYENPFPSYYRNGGGVGVGSTQRKKFDYPAYKCEESFKPAPSGDTPSAGANAFEARLLAQLQHLLCKPRPQPYKQPVASVPSSTLSTDKTGYHLSAHANSTYPDSFSVPLDDMLNLPNQQARFTRNSADNINTRFVAEEKDGASFQFSAGAATSPDDSFLRAKRAARGGRQSPLRNEFTASAEPTTTAPEPEPAKRQSDFVPEQWKEAFGPHVFIPPQANKPSVSPTRPMRPIKKPRPVRMTAGTAGLVDEDETSGEDKAKASRRSSGINGSRSPNAMDIDSPPPEPSTAQPSGARNINVEPTNPQWRAGNVNGTSAEPKLGASLKIPNLKPNAAGSEDSEDFIVNSMLHEIRKVEPFAQKVTGLNSFADLGANLPFPSRPSAKIPLSHERPKQLDIPSPPTAPRPPASLCIPSPKPDTPAWQTYVREFDAYMAQWYKFNRLMTDHFAARQKVHENSGLAWLNARGDAGVQEYLRTLEEDKTVRQRWMAACEQHELHFREFMECRERVVQV</sequence>
<dbReference type="InterPro" id="IPR001623">
    <property type="entry name" value="DnaJ_domain"/>
</dbReference>
<dbReference type="CDD" id="cd06257">
    <property type="entry name" value="DnaJ"/>
    <property type="match status" value="1"/>
</dbReference>
<dbReference type="AlphaFoldDB" id="A0AAJ0GXE0"/>
<dbReference type="PANTHER" id="PTHR24074">
    <property type="entry name" value="CO-CHAPERONE PROTEIN DJLA"/>
    <property type="match status" value="1"/>
</dbReference>
<feature type="compositionally biased region" description="Polar residues" evidence="1">
    <location>
        <begin position="685"/>
        <end position="713"/>
    </location>
</feature>
<gene>
    <name evidence="3" type="ORF">B0T15DRAFT_554484</name>
</gene>
<feature type="region of interest" description="Disordered" evidence="1">
    <location>
        <begin position="101"/>
        <end position="413"/>
    </location>
</feature>
<name>A0AAJ0GXE0_9PEZI</name>
<dbReference type="GeneID" id="87889184"/>
<dbReference type="PRINTS" id="PR00625">
    <property type="entry name" value="JDOMAIN"/>
</dbReference>
<dbReference type="Proteomes" id="UP001273166">
    <property type="component" value="Unassembled WGS sequence"/>
</dbReference>
<dbReference type="SUPFAM" id="SSF46565">
    <property type="entry name" value="Chaperone J-domain"/>
    <property type="match status" value="1"/>
</dbReference>
<proteinExistence type="predicted"/>
<feature type="compositionally biased region" description="Low complexity" evidence="1">
    <location>
        <begin position="574"/>
        <end position="586"/>
    </location>
</feature>
<feature type="compositionally biased region" description="Low complexity" evidence="1">
    <location>
        <begin position="164"/>
        <end position="176"/>
    </location>
</feature>
<dbReference type="InterPro" id="IPR036869">
    <property type="entry name" value="J_dom_sf"/>
</dbReference>
<reference evidence="3" key="2">
    <citation type="submission" date="2023-06" db="EMBL/GenBank/DDBJ databases">
        <authorList>
            <consortium name="Lawrence Berkeley National Laboratory"/>
            <person name="Mondo S.J."/>
            <person name="Hensen N."/>
            <person name="Bonometti L."/>
            <person name="Westerberg I."/>
            <person name="Brannstrom I.O."/>
            <person name="Guillou S."/>
            <person name="Cros-Aarteil S."/>
            <person name="Calhoun S."/>
            <person name="Haridas S."/>
            <person name="Kuo A."/>
            <person name="Pangilinan J."/>
            <person name="Riley R."/>
            <person name="Labutti K."/>
            <person name="Andreopoulos B."/>
            <person name="Lipzen A."/>
            <person name="Chen C."/>
            <person name="Yanf M."/>
            <person name="Daum C."/>
            <person name="Ng V."/>
            <person name="Clum A."/>
            <person name="Steindorff A."/>
            <person name="Ohm R."/>
            <person name="Martin F."/>
            <person name="Silar P."/>
            <person name="Natvig D."/>
            <person name="Lalanne C."/>
            <person name="Gautier V."/>
            <person name="Ament-Velasquez S.L."/>
            <person name="Kruys A."/>
            <person name="Hutchinson M.I."/>
            <person name="Powell A.J."/>
            <person name="Barry K."/>
            <person name="Miller A.N."/>
            <person name="Grigoriev I.V."/>
            <person name="Debuchy R."/>
            <person name="Gladieux P."/>
            <person name="Thoren M.H."/>
            <person name="Johannesson H."/>
        </authorList>
    </citation>
    <scope>NUCLEOTIDE SEQUENCE</scope>
    <source>
        <strain evidence="3">CBS 333.67</strain>
    </source>
</reference>
<feature type="compositionally biased region" description="Low complexity" evidence="1">
    <location>
        <begin position="662"/>
        <end position="671"/>
    </location>
</feature>
<comment type="caution">
    <text evidence="3">The sequence shown here is derived from an EMBL/GenBank/DDBJ whole genome shotgun (WGS) entry which is preliminary data.</text>
</comment>
<evidence type="ECO:0000313" key="3">
    <source>
        <dbReference type="EMBL" id="KAK3307620.1"/>
    </source>
</evidence>
<evidence type="ECO:0000259" key="2">
    <source>
        <dbReference type="PROSITE" id="PS50076"/>
    </source>
</evidence>
<feature type="region of interest" description="Disordered" evidence="1">
    <location>
        <begin position="561"/>
        <end position="595"/>
    </location>
</feature>
<protein>
    <recommendedName>
        <fullName evidence="2">J domain-containing protein</fullName>
    </recommendedName>
</protein>
<keyword evidence="4" id="KW-1185">Reference proteome</keyword>
<dbReference type="PROSITE" id="PS50076">
    <property type="entry name" value="DNAJ_2"/>
    <property type="match status" value="1"/>
</dbReference>